<dbReference type="NCBIfam" id="TIGR01100">
    <property type="entry name" value="V_ATP_synt_C"/>
    <property type="match status" value="1"/>
</dbReference>
<evidence type="ECO:0000256" key="2">
    <source>
        <dbReference type="ARBA" id="ARBA00004128"/>
    </source>
</evidence>
<evidence type="ECO:0000256" key="8">
    <source>
        <dbReference type="ARBA" id="ARBA00022989"/>
    </source>
</evidence>
<comment type="similarity">
    <text evidence="3 11">Belongs to the V-ATPase proteolipid subunit family.</text>
</comment>
<comment type="subcellular location">
    <subcellularLocation>
        <location evidence="2 11">Vacuole membrane</location>
        <topology evidence="2 11">Multi-pass membrane protein</topology>
    </subcellularLocation>
</comment>
<keyword evidence="10 11" id="KW-0472">Membrane</keyword>
<evidence type="ECO:0000256" key="7">
    <source>
        <dbReference type="ARBA" id="ARBA00022781"/>
    </source>
</evidence>
<dbReference type="PRINTS" id="PR00122">
    <property type="entry name" value="VACATPASE"/>
</dbReference>
<keyword evidence="4 11" id="KW-0813">Transport</keyword>
<organism evidence="13 14">
    <name type="scientific">Malus domestica</name>
    <name type="common">Apple</name>
    <name type="synonym">Pyrus malus</name>
    <dbReference type="NCBI Taxonomy" id="3750"/>
    <lineage>
        <taxon>Eukaryota</taxon>
        <taxon>Viridiplantae</taxon>
        <taxon>Streptophyta</taxon>
        <taxon>Embryophyta</taxon>
        <taxon>Tracheophyta</taxon>
        <taxon>Spermatophyta</taxon>
        <taxon>Magnoliopsida</taxon>
        <taxon>eudicotyledons</taxon>
        <taxon>Gunneridae</taxon>
        <taxon>Pentapetalae</taxon>
        <taxon>rosids</taxon>
        <taxon>fabids</taxon>
        <taxon>Rosales</taxon>
        <taxon>Rosaceae</taxon>
        <taxon>Amygdaloideae</taxon>
        <taxon>Maleae</taxon>
        <taxon>Malus</taxon>
    </lineage>
</organism>
<feature type="transmembrane region" description="Helical" evidence="11">
    <location>
        <begin position="120"/>
        <end position="144"/>
    </location>
</feature>
<comment type="function">
    <text evidence="1 11">Proton-conducting pore forming subunit of the membrane integral V0 complex of vacuolar ATPase. V-ATPase is responsible for acidifying a variety of intracellular compartments in eukaryotic cells.</text>
</comment>
<sequence length="154" mass="15559">MTATSLGICILGMGAAYGTAKSGVGVASMGVMRPELVMKSIVPVVMAGVLGIYGLIIAVIISTGINPKAKSYYLFDGYAHLSSGLACGLAGLSAGMAIGIVGDAGVSLFCRANAQQPKLFVGMILILIFAEALALYGLIVGIILSSRSGQSRAD</sequence>
<dbReference type="Proteomes" id="UP000290289">
    <property type="component" value="Chromosome 10"/>
</dbReference>
<dbReference type="FunFam" id="1.20.120.610:FF:000003">
    <property type="entry name" value="V-type proton ATPase proteolipid subunit"/>
    <property type="match status" value="1"/>
</dbReference>
<reference evidence="13 14" key="1">
    <citation type="submission" date="2018-10" db="EMBL/GenBank/DDBJ databases">
        <title>A high-quality apple genome assembly.</title>
        <authorList>
            <person name="Hu J."/>
        </authorList>
    </citation>
    <scope>NUCLEOTIDE SEQUENCE [LARGE SCALE GENOMIC DNA]</scope>
    <source>
        <strain evidence="14">cv. HFTH1</strain>
        <tissue evidence="13">Young leaf</tissue>
    </source>
</reference>
<keyword evidence="9 11" id="KW-0406">Ion transport</keyword>
<name>A0A498IVU7_MALDO</name>
<dbReference type="GO" id="GO:0046961">
    <property type="term" value="F:proton-transporting ATPase activity, rotational mechanism"/>
    <property type="evidence" value="ECO:0007669"/>
    <property type="project" value="InterPro"/>
</dbReference>
<dbReference type="GO" id="GO:0033179">
    <property type="term" value="C:proton-transporting V-type ATPase, V0 domain"/>
    <property type="evidence" value="ECO:0007669"/>
    <property type="project" value="InterPro"/>
</dbReference>
<evidence type="ECO:0000256" key="11">
    <source>
        <dbReference type="RuleBase" id="RU363060"/>
    </source>
</evidence>
<dbReference type="InterPro" id="IPR011555">
    <property type="entry name" value="ATPase_proteolipid_su_C_euk"/>
</dbReference>
<dbReference type="InterPro" id="IPR002379">
    <property type="entry name" value="ATPase_proteolipid_c-like_dom"/>
</dbReference>
<evidence type="ECO:0000256" key="4">
    <source>
        <dbReference type="ARBA" id="ARBA00022448"/>
    </source>
</evidence>
<keyword evidence="6 11" id="KW-0812">Transmembrane</keyword>
<evidence type="ECO:0000259" key="12">
    <source>
        <dbReference type="Pfam" id="PF00137"/>
    </source>
</evidence>
<evidence type="ECO:0000256" key="5">
    <source>
        <dbReference type="ARBA" id="ARBA00022554"/>
    </source>
</evidence>
<dbReference type="InterPro" id="IPR035921">
    <property type="entry name" value="F/V-ATP_Csub_sf"/>
</dbReference>
<evidence type="ECO:0000256" key="3">
    <source>
        <dbReference type="ARBA" id="ARBA00007296"/>
    </source>
</evidence>
<keyword evidence="5 11" id="KW-0926">Vacuole</keyword>
<dbReference type="CDD" id="cd18176">
    <property type="entry name" value="ATP-synt_Vo_c_ATP6C_rpt2"/>
    <property type="match status" value="1"/>
</dbReference>
<evidence type="ECO:0000313" key="13">
    <source>
        <dbReference type="EMBL" id="RXH85451.1"/>
    </source>
</evidence>
<feature type="domain" description="V-ATPase proteolipid subunit C-like" evidence="12">
    <location>
        <begin position="6"/>
        <end position="61"/>
    </location>
</feature>
<dbReference type="CDD" id="cd18175">
    <property type="entry name" value="ATP-synt_Vo_c_ATP6C_rpt1"/>
    <property type="match status" value="1"/>
</dbReference>
<keyword evidence="7 11" id="KW-0375">Hydrogen ion transport</keyword>
<keyword evidence="8 11" id="KW-1133">Transmembrane helix</keyword>
<dbReference type="Gene3D" id="1.20.120.610">
    <property type="entry name" value="lithium bound rotor ring of v- atpase"/>
    <property type="match status" value="1"/>
</dbReference>
<feature type="transmembrane region" description="Helical" evidence="11">
    <location>
        <begin position="44"/>
        <end position="65"/>
    </location>
</feature>
<keyword evidence="14" id="KW-1185">Reference proteome</keyword>
<dbReference type="SUPFAM" id="SSF81333">
    <property type="entry name" value="F1F0 ATP synthase subunit C"/>
    <property type="match status" value="1"/>
</dbReference>
<dbReference type="Pfam" id="PF00137">
    <property type="entry name" value="ATP-synt_C"/>
    <property type="match status" value="2"/>
</dbReference>
<dbReference type="PANTHER" id="PTHR10263">
    <property type="entry name" value="V-TYPE PROTON ATPASE PROTEOLIPID SUBUNIT"/>
    <property type="match status" value="1"/>
</dbReference>
<protein>
    <recommendedName>
        <fullName evidence="11">V-type proton ATPase proteolipid subunit</fullName>
    </recommendedName>
</protein>
<accession>A0A498IVU7</accession>
<comment type="subunit">
    <text evidence="11">V-ATPase is a heteromultimeric enzyme composed of a peripheral catalytic V1 complex attached to an integral membrane V0 proton pore complex.</text>
</comment>
<evidence type="ECO:0000313" key="14">
    <source>
        <dbReference type="Proteomes" id="UP000290289"/>
    </source>
</evidence>
<dbReference type="EMBL" id="RDQH01000336">
    <property type="protein sequence ID" value="RXH85451.1"/>
    <property type="molecule type" value="Genomic_DNA"/>
</dbReference>
<feature type="domain" description="V-ATPase proteolipid subunit C-like" evidence="12">
    <location>
        <begin position="82"/>
        <end position="144"/>
    </location>
</feature>
<evidence type="ECO:0000256" key="9">
    <source>
        <dbReference type="ARBA" id="ARBA00023065"/>
    </source>
</evidence>
<dbReference type="AlphaFoldDB" id="A0A498IVU7"/>
<gene>
    <name evidence="13" type="ORF">DVH24_002549</name>
</gene>
<dbReference type="GO" id="GO:0005774">
    <property type="term" value="C:vacuolar membrane"/>
    <property type="evidence" value="ECO:0007669"/>
    <property type="project" value="UniProtKB-SubCell"/>
</dbReference>
<proteinExistence type="inferred from homology"/>
<feature type="transmembrane region" description="Helical" evidence="11">
    <location>
        <begin position="77"/>
        <end position="100"/>
    </location>
</feature>
<dbReference type="STRING" id="3750.A0A498IVU7"/>
<evidence type="ECO:0000256" key="6">
    <source>
        <dbReference type="ARBA" id="ARBA00022692"/>
    </source>
</evidence>
<evidence type="ECO:0000256" key="10">
    <source>
        <dbReference type="ARBA" id="ARBA00023136"/>
    </source>
</evidence>
<comment type="caution">
    <text evidence="13">The sequence shown here is derived from an EMBL/GenBank/DDBJ whole genome shotgun (WGS) entry which is preliminary data.</text>
</comment>
<dbReference type="InterPro" id="IPR000245">
    <property type="entry name" value="ATPase_proteolipid_csu"/>
</dbReference>
<evidence type="ECO:0000256" key="1">
    <source>
        <dbReference type="ARBA" id="ARBA00002481"/>
    </source>
</evidence>